<dbReference type="EMBL" id="CASHTH010000741">
    <property type="protein sequence ID" value="CAI8007021.1"/>
    <property type="molecule type" value="Genomic_DNA"/>
</dbReference>
<dbReference type="InterPro" id="IPR013083">
    <property type="entry name" value="Znf_RING/FYVE/PHD"/>
</dbReference>
<evidence type="ECO:0000256" key="1">
    <source>
        <dbReference type="ARBA" id="ARBA00022723"/>
    </source>
</evidence>
<keyword evidence="3 4" id="KW-0862">Zinc</keyword>
<dbReference type="AlphaFoldDB" id="A0AA35RAE8"/>
<feature type="coiled-coil region" evidence="5">
    <location>
        <begin position="341"/>
        <end position="375"/>
    </location>
</feature>
<evidence type="ECO:0000256" key="3">
    <source>
        <dbReference type="ARBA" id="ARBA00022833"/>
    </source>
</evidence>
<organism evidence="7 8">
    <name type="scientific">Geodia barretti</name>
    <name type="common">Barrett's horny sponge</name>
    <dbReference type="NCBI Taxonomy" id="519541"/>
    <lineage>
        <taxon>Eukaryota</taxon>
        <taxon>Metazoa</taxon>
        <taxon>Porifera</taxon>
        <taxon>Demospongiae</taxon>
        <taxon>Heteroscleromorpha</taxon>
        <taxon>Tetractinellida</taxon>
        <taxon>Astrophorina</taxon>
        <taxon>Geodiidae</taxon>
        <taxon>Geodia</taxon>
    </lineage>
</organism>
<evidence type="ECO:0000259" key="6">
    <source>
        <dbReference type="PROSITE" id="PS50145"/>
    </source>
</evidence>
<dbReference type="Gene3D" id="1.10.533.10">
    <property type="entry name" value="Death Domain, Fas"/>
    <property type="match status" value="1"/>
</dbReference>
<keyword evidence="5" id="KW-0175">Coiled coil</keyword>
<dbReference type="GO" id="GO:0043122">
    <property type="term" value="P:regulation of canonical NF-kappaB signal transduction"/>
    <property type="evidence" value="ECO:0007669"/>
    <property type="project" value="TreeGrafter"/>
</dbReference>
<evidence type="ECO:0000256" key="4">
    <source>
        <dbReference type="PROSITE-ProRule" id="PRU00207"/>
    </source>
</evidence>
<feature type="zinc finger region" description="TRAF-type" evidence="4">
    <location>
        <begin position="531"/>
        <end position="583"/>
    </location>
</feature>
<name>A0AA35RAE8_GEOBA</name>
<protein>
    <submittedName>
        <fullName evidence="7">TNF receptor-associated factor 2</fullName>
    </submittedName>
</protein>
<dbReference type="PANTHER" id="PTHR10131:SF138">
    <property type="entry name" value="RE66324P"/>
    <property type="match status" value="1"/>
</dbReference>
<reference evidence="7" key="1">
    <citation type="submission" date="2023-03" db="EMBL/GenBank/DDBJ databases">
        <authorList>
            <person name="Steffen K."/>
            <person name="Cardenas P."/>
        </authorList>
    </citation>
    <scope>NUCLEOTIDE SEQUENCE</scope>
</reference>
<dbReference type="CDD" id="cd01671">
    <property type="entry name" value="CARD"/>
    <property type="match status" value="1"/>
</dbReference>
<keyword evidence="1 4" id="KW-0479">Metal-binding</keyword>
<comment type="caution">
    <text evidence="7">The sequence shown here is derived from an EMBL/GenBank/DDBJ whole genome shotgun (WGS) entry which is preliminary data.</text>
</comment>
<feature type="domain" description="TRAF-type" evidence="6">
    <location>
        <begin position="531"/>
        <end position="583"/>
    </location>
</feature>
<sequence>MPGYKGVVTVGKPKKELHCSQCSLLLRRAMQTGEGDRICHSCWQEKKRGGVWLECYPDRAADREVQLLEVFCPREANGCLWQGKLADLEEHFQECGEKPNPEFQTCPNEGCGELVPSSEIKYHSKWCPCKHCRRKMLANQSQVGIRKRKSEASSDEVHVHQIKTALSLSGNVLKTQRKLRTKLREALQLSQIQETHPGELLRVNREILACSRQLSQHSCLLEQKLNAFGSACCTNFSELLQMNRRLKEKLNEQSQVLLHGPQLSAYQEMFTYLEELENTLKGHMMKFIQWLKATVAGVSAIPLNHNGWCKRQKVCRNEAKVEDPFGEQARGAWACTIEEKVENLQQELEKQGKKVEKLEETNEMLRNRVAELELLQKPPNIVQGQDDGDPQITRHVFHDCFYKIINGSILPHLLCLQQLEQLNLVGLDRRLCRWKKMPGYTGVVPVGKPKPELYCSQCSLLLREAMLTEEGDRVCKSCYEELKRERVWWSLDLSCKPDSAVDEEIAVLQVHCSNSSKGCLWKGDLKDMEEHVSSCEYQPKPCSNKGCGRLILMKEKDSHNKTCVFRSVSCQNCKQTLMANQLEAHYTLCRARRQEISITTDENSVEFAPFHIVKFAEKRLSLSPVQPRPAMKPGQVPGLSDFIRQDCLPNRAIPSCIVGQYTLGCENLVPLKSYDLDHPQDTLCSTALVDSLGRPHARKRKLEDSCSKNSMVETVQPFGHKQTNGRIKTRTPDLTVTGRPEIYTHKAMCEDLKYLQNTLHRCTSVGPEFSGLHVPVITPSPSGASFSSCPRWTEHKRQKCFSEGDTSVVDSWARKVKIKDRVIALEKEISNQRSELHHQRSELHHQRNKADQLEKTLSELQHAIAGQGDFGAPPQITKRVYHKCITDIQDWIDVEGMLPQLMKHKVISGPDDMHRITHGSPHDKLNYLYTKLCRCKNGFHLFYRCLRESQSDNLGHRDAADKLEETARNIGTGQAHQCSP</sequence>
<dbReference type="InterPro" id="IPR001293">
    <property type="entry name" value="Znf_TRAF"/>
</dbReference>
<dbReference type="PANTHER" id="PTHR10131">
    <property type="entry name" value="TNF RECEPTOR ASSOCIATED FACTOR"/>
    <property type="match status" value="1"/>
</dbReference>
<keyword evidence="2 4" id="KW-0863">Zinc-finger</keyword>
<gene>
    <name evidence="7" type="ORF">GBAR_LOCUS5015</name>
</gene>
<keyword evidence="8" id="KW-1185">Reference proteome</keyword>
<dbReference type="InterPro" id="IPR011029">
    <property type="entry name" value="DEATH-like_dom_sf"/>
</dbReference>
<feature type="coiled-coil region" evidence="5">
    <location>
        <begin position="815"/>
        <end position="863"/>
    </location>
</feature>
<keyword evidence="7" id="KW-0675">Receptor</keyword>
<evidence type="ECO:0000313" key="7">
    <source>
        <dbReference type="EMBL" id="CAI8007021.1"/>
    </source>
</evidence>
<proteinExistence type="predicted"/>
<dbReference type="PROSITE" id="PS50145">
    <property type="entry name" value="ZF_TRAF"/>
    <property type="match status" value="1"/>
</dbReference>
<dbReference type="Proteomes" id="UP001174909">
    <property type="component" value="Unassembled WGS sequence"/>
</dbReference>
<dbReference type="Gene3D" id="3.30.40.10">
    <property type="entry name" value="Zinc/RING finger domain, C3HC4 (zinc finger)"/>
    <property type="match status" value="3"/>
</dbReference>
<dbReference type="GO" id="GO:0005164">
    <property type="term" value="F:tumor necrosis factor receptor binding"/>
    <property type="evidence" value="ECO:0007669"/>
    <property type="project" value="TreeGrafter"/>
</dbReference>
<evidence type="ECO:0000256" key="2">
    <source>
        <dbReference type="ARBA" id="ARBA00022771"/>
    </source>
</evidence>
<dbReference type="SUPFAM" id="SSF49599">
    <property type="entry name" value="TRAF domain-like"/>
    <property type="match status" value="2"/>
</dbReference>
<dbReference type="GO" id="GO:0009898">
    <property type="term" value="C:cytoplasmic side of plasma membrane"/>
    <property type="evidence" value="ECO:0007669"/>
    <property type="project" value="TreeGrafter"/>
</dbReference>
<dbReference type="GO" id="GO:0008270">
    <property type="term" value="F:zinc ion binding"/>
    <property type="evidence" value="ECO:0007669"/>
    <property type="project" value="UniProtKB-KW"/>
</dbReference>
<evidence type="ECO:0000313" key="8">
    <source>
        <dbReference type="Proteomes" id="UP001174909"/>
    </source>
</evidence>
<accession>A0AA35RAE8</accession>
<evidence type="ECO:0000256" key="5">
    <source>
        <dbReference type="SAM" id="Coils"/>
    </source>
</evidence>